<comment type="caution">
    <text evidence="1">The sequence shown here is derived from an EMBL/GenBank/DDBJ whole genome shotgun (WGS) entry which is preliminary data.</text>
</comment>
<dbReference type="AlphaFoldDB" id="A0A800NFW1"/>
<accession>A0A800NFW1</accession>
<dbReference type="EMBL" id="VDEM01000002">
    <property type="protein sequence ID" value="KAF0825816.1"/>
    <property type="molecule type" value="Genomic_DNA"/>
</dbReference>
<organism evidence="1 2">
    <name type="scientific">Cytobacillus firmus</name>
    <name type="common">Bacillus firmus</name>
    <dbReference type="NCBI Taxonomy" id="1399"/>
    <lineage>
        <taxon>Bacteria</taxon>
        <taxon>Bacillati</taxon>
        <taxon>Bacillota</taxon>
        <taxon>Bacilli</taxon>
        <taxon>Bacillales</taxon>
        <taxon>Bacillaceae</taxon>
        <taxon>Cytobacillus</taxon>
    </lineage>
</organism>
<gene>
    <name evidence="1" type="ORF">KIS1582_0489</name>
</gene>
<evidence type="ECO:0000313" key="2">
    <source>
        <dbReference type="Proteomes" id="UP000465778"/>
    </source>
</evidence>
<protein>
    <submittedName>
        <fullName evidence="1">Uncharacterized protein</fullName>
    </submittedName>
</protein>
<reference evidence="1 2" key="1">
    <citation type="journal article" date="2020" name="G3 (Bethesda)">
        <title>Whole Genome Sequencing and Comparative Genomics of Two Nematicidal Bacillus Strains Reveals a Wide Range of Possible Virulence Factors.</title>
        <authorList>
            <person name="Susic N."/>
            <person name="Janezic S."/>
            <person name="Rupnik M."/>
            <person name="Geric Stare B."/>
        </authorList>
    </citation>
    <scope>NUCLEOTIDE SEQUENCE [LARGE SCALE GENOMIC DNA]</scope>
    <source>
        <strain evidence="1 2">I-1582</strain>
    </source>
</reference>
<proteinExistence type="predicted"/>
<dbReference type="Proteomes" id="UP000465778">
    <property type="component" value="Unassembled WGS sequence"/>
</dbReference>
<name>A0A800NFW1_CYTFI</name>
<evidence type="ECO:0000313" key="1">
    <source>
        <dbReference type="EMBL" id="KAF0825816.1"/>
    </source>
</evidence>
<sequence>MRACLLRKAEAPCAIEIQNSLLVLIRKQIAALELIIFYKRNKGGYKSHEQ</sequence>